<evidence type="ECO:0000256" key="1">
    <source>
        <dbReference type="SAM" id="MobiDB-lite"/>
    </source>
</evidence>
<dbReference type="Gene3D" id="3.30.420.10">
    <property type="entry name" value="Ribonuclease H-like superfamily/Ribonuclease H"/>
    <property type="match status" value="2"/>
</dbReference>
<feature type="compositionally biased region" description="Low complexity" evidence="1">
    <location>
        <begin position="1"/>
        <end position="12"/>
    </location>
</feature>
<dbReference type="InterPro" id="IPR005162">
    <property type="entry name" value="Retrotrans_gag_dom"/>
</dbReference>
<dbReference type="SUPFAM" id="SSF53098">
    <property type="entry name" value="Ribonuclease H-like"/>
    <property type="match status" value="1"/>
</dbReference>
<reference evidence="5" key="1">
    <citation type="submission" date="2018-02" db="EMBL/GenBank/DDBJ databases">
        <authorList>
            <person name="Cohen D.B."/>
            <person name="Kent A.D."/>
        </authorList>
    </citation>
    <scope>NUCLEOTIDE SEQUENCE</scope>
</reference>
<dbReference type="InterPro" id="IPR043502">
    <property type="entry name" value="DNA/RNA_pol_sf"/>
</dbReference>
<feature type="compositionally biased region" description="Basic and acidic residues" evidence="1">
    <location>
        <begin position="112"/>
        <end position="126"/>
    </location>
</feature>
<name>A0A2N9GH33_FAGSY</name>
<dbReference type="CDD" id="cd01647">
    <property type="entry name" value="RT_LTR"/>
    <property type="match status" value="1"/>
</dbReference>
<feature type="compositionally biased region" description="Polar residues" evidence="1">
    <location>
        <begin position="85"/>
        <end position="94"/>
    </location>
</feature>
<feature type="region of interest" description="Disordered" evidence="1">
    <location>
        <begin position="112"/>
        <end position="134"/>
    </location>
</feature>
<dbReference type="PANTHER" id="PTHR48475:SF2">
    <property type="entry name" value="RIBONUCLEASE H"/>
    <property type="match status" value="1"/>
</dbReference>
<dbReference type="SUPFAM" id="SSF56672">
    <property type="entry name" value="DNA/RNA polymerases"/>
    <property type="match status" value="1"/>
</dbReference>
<keyword evidence="2" id="KW-1133">Transmembrane helix</keyword>
<sequence>MSGVPSSSQHPHSVVHRESRNLARKVSSGTSYKPSGKATARRASVVVSSQHTDPDERSTKRADQWATSKQLGSHDTGSGHFRRTLNYSSTASQAEDSERIISELRREIHDLRQEARDRSPTKERPRNRVNVSKRKNPEYSTWSLNLRSEDFAKTSYSQSELRSLTPRAVSKQPLESGGHSRSRPPLHRRGRGPQTKEHVSRKTARPGEQHVVWKALDLVSSSPFSREIERAELPERFTAPRFKAYNGRTDLVAHISHYQQMMALSRYNDPLIRTINSWIQMAEAFVARFITNSRRTKEMDALLTMKLEDNETIKDYSTRFWETYNDIDGCGEEVAVRTFKLGLPPGMGLRQSLTKRAAWTLGKLMHRIDQFIRVEEDGGGTASIVFKESIYKVMEKIKRKPFFIWPPKLLGNPALRDEKFQCTYHKDKCHMLKTHLEQLVSAGHLDQYVDTNLTSKKKIGSAVRQPDPSGVASAGVIYVIHNPLCSSILPRSYKFEIQKAAHLRRSFSINDSVHLAPGTRGSGKLYRGEPTVPLGKTVLPILADQLVDFASGHDWLSFLDAFQGYHQISMSTVDQEKTAFITPRGAYCYKVMPFGLKNAGATYQRMITKMFGHVIGKTVEVYIDDMLIKSLPKGRPYSRFAASVRYLEEKGIEANLDQIAALVDLAEPRNIKQVQRLTGMMAALGRDQGILVISPMPINSQSGGTTVFIFGGVQLCSSNSKGSGARIVLVSPEGLVLEQAVRLKFSASNNEAEYEALMISLRMARKLNASHLQFAPMIHQPARELNPPSSPWPFAQWGLDIVGPLPRAPGNKRFLIVAIDYFTKWVEAEPLSNIRDVEVSNKIILSGIKRRLEEAKGKWVEELSSVMWTHMTTVRKFTSEMPFALAYWVEAVIPLEWMRREHDKNIKPRVFRVGDLVLRKVMTNTRKANEGKLGPNWEGLYKVISQARVGYYRLEDLDRKPIPKPWNICSNNFTTSRGRKVASCRWSRIIYPSFLFSVGFLGLNLPLIFAFIFLEFRVGERRVVPQNFQKGGDVAFFKADFHIPEP</sequence>
<dbReference type="InterPro" id="IPR043128">
    <property type="entry name" value="Rev_trsase/Diguanyl_cyclase"/>
</dbReference>
<feature type="domain" description="Reverse transcriptase" evidence="3">
    <location>
        <begin position="550"/>
        <end position="631"/>
    </location>
</feature>
<dbReference type="InterPro" id="IPR012337">
    <property type="entry name" value="RNaseH-like_sf"/>
</dbReference>
<dbReference type="Pfam" id="PF00078">
    <property type="entry name" value="RVT_1"/>
    <property type="match status" value="1"/>
</dbReference>
<dbReference type="AlphaFoldDB" id="A0A2N9GH33"/>
<dbReference type="EMBL" id="OIVN01001895">
    <property type="protein sequence ID" value="SPC98740.1"/>
    <property type="molecule type" value="Genomic_DNA"/>
</dbReference>
<organism evidence="5">
    <name type="scientific">Fagus sylvatica</name>
    <name type="common">Beechnut</name>
    <dbReference type="NCBI Taxonomy" id="28930"/>
    <lineage>
        <taxon>Eukaryota</taxon>
        <taxon>Viridiplantae</taxon>
        <taxon>Streptophyta</taxon>
        <taxon>Embryophyta</taxon>
        <taxon>Tracheophyta</taxon>
        <taxon>Spermatophyta</taxon>
        <taxon>Magnoliopsida</taxon>
        <taxon>eudicotyledons</taxon>
        <taxon>Gunneridae</taxon>
        <taxon>Pentapetalae</taxon>
        <taxon>rosids</taxon>
        <taxon>fabids</taxon>
        <taxon>Fagales</taxon>
        <taxon>Fagaceae</taxon>
        <taxon>Fagus</taxon>
    </lineage>
</organism>
<dbReference type="Gene3D" id="3.10.10.10">
    <property type="entry name" value="HIV Type 1 Reverse Transcriptase, subunit A, domain 1"/>
    <property type="match status" value="1"/>
</dbReference>
<feature type="compositionally biased region" description="Polar residues" evidence="1">
    <location>
        <begin position="65"/>
        <end position="76"/>
    </location>
</feature>
<proteinExistence type="predicted"/>
<keyword evidence="2" id="KW-0472">Membrane</keyword>
<feature type="transmembrane region" description="Helical" evidence="2">
    <location>
        <begin position="989"/>
        <end position="1014"/>
    </location>
</feature>
<gene>
    <name evidence="5" type="ORF">FSB_LOCUS26622</name>
</gene>
<dbReference type="InterPro" id="IPR036397">
    <property type="entry name" value="RNaseH_sf"/>
</dbReference>
<evidence type="ECO:0008006" key="6">
    <source>
        <dbReference type="Google" id="ProtNLM"/>
    </source>
</evidence>
<feature type="region of interest" description="Disordered" evidence="1">
    <location>
        <begin position="1"/>
        <end position="98"/>
    </location>
</feature>
<dbReference type="GO" id="GO:0003676">
    <property type="term" value="F:nucleic acid binding"/>
    <property type="evidence" value="ECO:0007669"/>
    <property type="project" value="InterPro"/>
</dbReference>
<accession>A0A2N9GH33</accession>
<evidence type="ECO:0000259" key="3">
    <source>
        <dbReference type="Pfam" id="PF00078"/>
    </source>
</evidence>
<dbReference type="InterPro" id="IPR000477">
    <property type="entry name" value="RT_dom"/>
</dbReference>
<feature type="compositionally biased region" description="Basic and acidic residues" evidence="1">
    <location>
        <begin position="194"/>
        <end position="207"/>
    </location>
</feature>
<feature type="domain" description="Retrotransposon gag" evidence="4">
    <location>
        <begin position="262"/>
        <end position="344"/>
    </location>
</feature>
<feature type="compositionally biased region" description="Basic and acidic residues" evidence="1">
    <location>
        <begin position="52"/>
        <end position="63"/>
    </location>
</feature>
<feature type="region of interest" description="Disordered" evidence="1">
    <location>
        <begin position="157"/>
        <end position="207"/>
    </location>
</feature>
<keyword evidence="2" id="KW-0812">Transmembrane</keyword>
<feature type="compositionally biased region" description="Basic residues" evidence="1">
    <location>
        <begin position="180"/>
        <end position="191"/>
    </location>
</feature>
<evidence type="ECO:0000256" key="2">
    <source>
        <dbReference type="SAM" id="Phobius"/>
    </source>
</evidence>
<evidence type="ECO:0000313" key="5">
    <source>
        <dbReference type="EMBL" id="SPC98740.1"/>
    </source>
</evidence>
<dbReference type="PANTHER" id="PTHR48475">
    <property type="entry name" value="RIBONUCLEASE H"/>
    <property type="match status" value="1"/>
</dbReference>
<protein>
    <recommendedName>
        <fullName evidence="6">Reverse transcriptase domain-containing protein</fullName>
    </recommendedName>
</protein>
<evidence type="ECO:0000259" key="4">
    <source>
        <dbReference type="Pfam" id="PF03732"/>
    </source>
</evidence>
<dbReference type="Gene3D" id="3.30.70.270">
    <property type="match status" value="1"/>
</dbReference>
<dbReference type="Pfam" id="PF03732">
    <property type="entry name" value="Retrotrans_gag"/>
    <property type="match status" value="1"/>
</dbReference>